<dbReference type="SUPFAM" id="SSF51735">
    <property type="entry name" value="NAD(P)-binding Rossmann-fold domains"/>
    <property type="match status" value="1"/>
</dbReference>
<protein>
    <submittedName>
        <fullName evidence="1">Trk system potassium uptake protein TrkA</fullName>
    </submittedName>
</protein>
<sequence length="57" mass="6239">MYVVVIGGGRLGYYLLKALLNDGHEVLLIEKILPCVTASTKKWAVFACMVTAVKPPF</sequence>
<evidence type="ECO:0000313" key="1">
    <source>
        <dbReference type="EMBL" id="RAL71143.1"/>
    </source>
</evidence>
<dbReference type="EMBL" id="QGLD01000001">
    <property type="protein sequence ID" value="RAL71143.1"/>
    <property type="molecule type" value="Genomic_DNA"/>
</dbReference>
<dbReference type="Proteomes" id="UP000248786">
    <property type="component" value="Unassembled WGS sequence"/>
</dbReference>
<dbReference type="Gene3D" id="3.40.50.720">
    <property type="entry name" value="NAD(P)-binding Rossmann-like Domain"/>
    <property type="match status" value="1"/>
</dbReference>
<dbReference type="AlphaFoldDB" id="A0A328EUC3"/>
<comment type="caution">
    <text evidence="1">The sequence shown here is derived from an EMBL/GenBank/DDBJ whole genome shotgun (WGS) entry which is preliminary data.</text>
</comment>
<proteinExistence type="predicted"/>
<organism evidence="1 2">
    <name type="scientific">Dehalococcoides mccartyi</name>
    <dbReference type="NCBI Taxonomy" id="61435"/>
    <lineage>
        <taxon>Bacteria</taxon>
        <taxon>Bacillati</taxon>
        <taxon>Chloroflexota</taxon>
        <taxon>Dehalococcoidia</taxon>
        <taxon>Dehalococcoidales</taxon>
        <taxon>Dehalococcoidaceae</taxon>
        <taxon>Dehalococcoides</taxon>
    </lineage>
</organism>
<name>A0A328EUC3_9CHLR</name>
<dbReference type="InterPro" id="IPR036291">
    <property type="entry name" value="NAD(P)-bd_dom_sf"/>
</dbReference>
<accession>A0A328EUC3</accession>
<evidence type="ECO:0000313" key="2">
    <source>
        <dbReference type="Proteomes" id="UP000248786"/>
    </source>
</evidence>
<reference evidence="1 2" key="1">
    <citation type="submission" date="2018-05" db="EMBL/GenBank/DDBJ databases">
        <title>Draft genome sequences of Dehalococcoides mccartyi strains RC and KS.</title>
        <authorList>
            <person name="Higgins S.A."/>
            <person name="Padilla-Crespo E."/>
            <person name="Loeffler F.E."/>
        </authorList>
    </citation>
    <scope>NUCLEOTIDE SEQUENCE [LARGE SCALE GENOMIC DNA]</scope>
    <source>
        <strain evidence="1 2">KS</strain>
    </source>
</reference>
<gene>
    <name evidence="1" type="ORF">C1G86_0091</name>
</gene>